<protein>
    <recommendedName>
        <fullName evidence="3">ESX-1 secretion-associated protein</fullName>
    </recommendedName>
</protein>
<accession>A0ABW1K1R0</accession>
<comment type="caution">
    <text evidence="1">The sequence shown here is derived from an EMBL/GenBank/DDBJ whole genome shotgun (WGS) entry which is preliminary data.</text>
</comment>
<keyword evidence="2" id="KW-1185">Reference proteome</keyword>
<dbReference type="Proteomes" id="UP001596223">
    <property type="component" value="Unassembled WGS sequence"/>
</dbReference>
<name>A0ABW1K1R0_9NOCA</name>
<evidence type="ECO:0000313" key="2">
    <source>
        <dbReference type="Proteomes" id="UP001596223"/>
    </source>
</evidence>
<dbReference type="RefSeq" id="WP_378609771.1">
    <property type="nucleotide sequence ID" value="NZ_JBHSQN010000017.1"/>
</dbReference>
<evidence type="ECO:0008006" key="3">
    <source>
        <dbReference type="Google" id="ProtNLM"/>
    </source>
</evidence>
<gene>
    <name evidence="1" type="ORF">ACFP3H_25570</name>
</gene>
<organism evidence="1 2">
    <name type="scientific">Nocardia lasii</name>
    <dbReference type="NCBI Taxonomy" id="1616107"/>
    <lineage>
        <taxon>Bacteria</taxon>
        <taxon>Bacillati</taxon>
        <taxon>Actinomycetota</taxon>
        <taxon>Actinomycetes</taxon>
        <taxon>Mycobacteriales</taxon>
        <taxon>Nocardiaceae</taxon>
        <taxon>Nocardia</taxon>
    </lineage>
</organism>
<dbReference type="EMBL" id="JBHSQN010000017">
    <property type="protein sequence ID" value="MFC6014438.1"/>
    <property type="molecule type" value="Genomic_DNA"/>
</dbReference>
<evidence type="ECO:0000313" key="1">
    <source>
        <dbReference type="EMBL" id="MFC6014438.1"/>
    </source>
</evidence>
<reference evidence="2" key="1">
    <citation type="journal article" date="2019" name="Int. J. Syst. Evol. Microbiol.">
        <title>The Global Catalogue of Microorganisms (GCM) 10K type strain sequencing project: providing services to taxonomists for standard genome sequencing and annotation.</title>
        <authorList>
            <consortium name="The Broad Institute Genomics Platform"/>
            <consortium name="The Broad Institute Genome Sequencing Center for Infectious Disease"/>
            <person name="Wu L."/>
            <person name="Ma J."/>
        </authorList>
    </citation>
    <scope>NUCLEOTIDE SEQUENCE [LARGE SCALE GENOMIC DNA]</scope>
    <source>
        <strain evidence="2">CCUG 36956</strain>
    </source>
</reference>
<sequence>MGDLIQADLDALRLLAGKPTTEAAGIDTITPPIWAGLEAIVMPGADLEGLIGNIKTKLGTNLAEHATNVRNLSTGAATAANTYEDADATFKAQLDSLTGGIE</sequence>
<proteinExistence type="predicted"/>